<gene>
    <name evidence="2" type="ORF">ASPVEDRAFT_39423</name>
</gene>
<dbReference type="AlphaFoldDB" id="A0A1L9PF16"/>
<dbReference type="Proteomes" id="UP000184073">
    <property type="component" value="Unassembled WGS sequence"/>
</dbReference>
<dbReference type="Gene3D" id="1.20.120.520">
    <property type="entry name" value="nmb1532 protein domain like"/>
    <property type="match status" value="1"/>
</dbReference>
<dbReference type="STRING" id="1036611.A0A1L9PF16"/>
<evidence type="ECO:0000259" key="1">
    <source>
        <dbReference type="Pfam" id="PF01814"/>
    </source>
</evidence>
<name>A0A1L9PF16_ASPVE</name>
<feature type="domain" description="Hemerythrin-like" evidence="1">
    <location>
        <begin position="25"/>
        <end position="154"/>
    </location>
</feature>
<dbReference type="OrthoDB" id="10044044at2759"/>
<evidence type="ECO:0000313" key="2">
    <source>
        <dbReference type="EMBL" id="OJJ00036.1"/>
    </source>
</evidence>
<evidence type="ECO:0000313" key="3">
    <source>
        <dbReference type="Proteomes" id="UP000184073"/>
    </source>
</evidence>
<dbReference type="InterPro" id="IPR053206">
    <property type="entry name" value="Dimeric_xanthone_biosynth"/>
</dbReference>
<dbReference type="InterPro" id="IPR012312">
    <property type="entry name" value="Hemerythrin-like"/>
</dbReference>
<dbReference type="EMBL" id="KV878127">
    <property type="protein sequence ID" value="OJJ00036.1"/>
    <property type="molecule type" value="Genomic_DNA"/>
</dbReference>
<reference evidence="3" key="1">
    <citation type="journal article" date="2017" name="Genome Biol.">
        <title>Comparative genomics reveals high biological diversity and specific adaptations in the industrially and medically important fungal genus Aspergillus.</title>
        <authorList>
            <person name="de Vries R.P."/>
            <person name="Riley R."/>
            <person name="Wiebenga A."/>
            <person name="Aguilar-Osorio G."/>
            <person name="Amillis S."/>
            <person name="Uchima C.A."/>
            <person name="Anderluh G."/>
            <person name="Asadollahi M."/>
            <person name="Askin M."/>
            <person name="Barry K."/>
            <person name="Battaglia E."/>
            <person name="Bayram O."/>
            <person name="Benocci T."/>
            <person name="Braus-Stromeyer S.A."/>
            <person name="Caldana C."/>
            <person name="Canovas D."/>
            <person name="Cerqueira G.C."/>
            <person name="Chen F."/>
            <person name="Chen W."/>
            <person name="Choi C."/>
            <person name="Clum A."/>
            <person name="Dos Santos R.A."/>
            <person name="Damasio A.R."/>
            <person name="Diallinas G."/>
            <person name="Emri T."/>
            <person name="Fekete E."/>
            <person name="Flipphi M."/>
            <person name="Freyberg S."/>
            <person name="Gallo A."/>
            <person name="Gournas C."/>
            <person name="Habgood R."/>
            <person name="Hainaut M."/>
            <person name="Harispe M.L."/>
            <person name="Henrissat B."/>
            <person name="Hilden K.S."/>
            <person name="Hope R."/>
            <person name="Hossain A."/>
            <person name="Karabika E."/>
            <person name="Karaffa L."/>
            <person name="Karanyi Z."/>
            <person name="Krasevec N."/>
            <person name="Kuo A."/>
            <person name="Kusch H."/>
            <person name="LaButti K."/>
            <person name="Lagendijk E.L."/>
            <person name="Lapidus A."/>
            <person name="Levasseur A."/>
            <person name="Lindquist E."/>
            <person name="Lipzen A."/>
            <person name="Logrieco A.F."/>
            <person name="MacCabe A."/>
            <person name="Maekelae M.R."/>
            <person name="Malavazi I."/>
            <person name="Melin P."/>
            <person name="Meyer V."/>
            <person name="Mielnichuk N."/>
            <person name="Miskei M."/>
            <person name="Molnar A.P."/>
            <person name="Mule G."/>
            <person name="Ngan C.Y."/>
            <person name="Orejas M."/>
            <person name="Orosz E."/>
            <person name="Ouedraogo J.P."/>
            <person name="Overkamp K.M."/>
            <person name="Park H.-S."/>
            <person name="Perrone G."/>
            <person name="Piumi F."/>
            <person name="Punt P.J."/>
            <person name="Ram A.F."/>
            <person name="Ramon A."/>
            <person name="Rauscher S."/>
            <person name="Record E."/>
            <person name="Riano-Pachon D.M."/>
            <person name="Robert V."/>
            <person name="Roehrig J."/>
            <person name="Ruller R."/>
            <person name="Salamov A."/>
            <person name="Salih N.S."/>
            <person name="Samson R.A."/>
            <person name="Sandor E."/>
            <person name="Sanguinetti M."/>
            <person name="Schuetze T."/>
            <person name="Sepcic K."/>
            <person name="Shelest E."/>
            <person name="Sherlock G."/>
            <person name="Sophianopoulou V."/>
            <person name="Squina F.M."/>
            <person name="Sun H."/>
            <person name="Susca A."/>
            <person name="Todd R.B."/>
            <person name="Tsang A."/>
            <person name="Unkles S.E."/>
            <person name="van de Wiele N."/>
            <person name="van Rossen-Uffink D."/>
            <person name="Oliveira J.V."/>
            <person name="Vesth T.C."/>
            <person name="Visser J."/>
            <person name="Yu J.-H."/>
            <person name="Zhou M."/>
            <person name="Andersen M.R."/>
            <person name="Archer D.B."/>
            <person name="Baker S.E."/>
            <person name="Benoit I."/>
            <person name="Brakhage A.A."/>
            <person name="Braus G.H."/>
            <person name="Fischer R."/>
            <person name="Frisvad J.C."/>
            <person name="Goldman G.H."/>
            <person name="Houbraken J."/>
            <person name="Oakley B."/>
            <person name="Pocsi I."/>
            <person name="Scazzocchio C."/>
            <person name="Seiboth B."/>
            <person name="vanKuyk P.A."/>
            <person name="Wortman J."/>
            <person name="Dyer P.S."/>
            <person name="Grigoriev I.V."/>
        </authorList>
    </citation>
    <scope>NUCLEOTIDE SEQUENCE [LARGE SCALE GENOMIC DNA]</scope>
    <source>
        <strain evidence="3">CBS 583.65</strain>
    </source>
</reference>
<dbReference type="CDD" id="cd12108">
    <property type="entry name" value="Hr-like"/>
    <property type="match status" value="1"/>
</dbReference>
<protein>
    <recommendedName>
        <fullName evidence="1">Hemerythrin-like domain-containing protein</fullName>
    </recommendedName>
</protein>
<dbReference type="GeneID" id="63727428"/>
<accession>A0A1L9PF16</accession>
<dbReference type="RefSeq" id="XP_040665798.1">
    <property type="nucleotide sequence ID" value="XM_040811917.1"/>
</dbReference>
<organism evidence="2 3">
    <name type="scientific">Aspergillus versicolor CBS 583.65</name>
    <dbReference type="NCBI Taxonomy" id="1036611"/>
    <lineage>
        <taxon>Eukaryota</taxon>
        <taxon>Fungi</taxon>
        <taxon>Dikarya</taxon>
        <taxon>Ascomycota</taxon>
        <taxon>Pezizomycotina</taxon>
        <taxon>Eurotiomycetes</taxon>
        <taxon>Eurotiomycetidae</taxon>
        <taxon>Eurotiales</taxon>
        <taxon>Aspergillaceae</taxon>
        <taxon>Aspergillus</taxon>
        <taxon>Aspergillus subgen. Nidulantes</taxon>
    </lineage>
</organism>
<keyword evidence="3" id="KW-1185">Reference proteome</keyword>
<dbReference type="VEuPathDB" id="FungiDB:ASPVEDRAFT_39423"/>
<dbReference type="PANTHER" id="PTHR38048">
    <property type="entry name" value="EXPRESSED PROTEIN"/>
    <property type="match status" value="1"/>
</dbReference>
<dbReference type="PANTHER" id="PTHR38048:SF1">
    <property type="entry name" value="HEMERYTHRIN-LIKE DOMAIN-CONTAINING PROTEIN"/>
    <property type="match status" value="1"/>
</dbReference>
<dbReference type="Pfam" id="PF01814">
    <property type="entry name" value="Hemerythrin"/>
    <property type="match status" value="1"/>
</dbReference>
<sequence>MDGPAENSPPPLSNEDFKVYNSAAEKMDFFHGLLRRSWNILWTACNSGRRPNGMSIRQFIAEGLRFADHLETHHHIEETMVFPFLAKRMPEFKQGRGRKQADLLRHHREIHAGMDGFREYLEKCSQGEEDLQMEVLRAKMDSWREVLWMHLDQEVATLGAENMRRYWTKEEMRLVPM</sequence>
<proteinExistence type="predicted"/>